<feature type="region of interest" description="Disordered" evidence="1">
    <location>
        <begin position="87"/>
        <end position="107"/>
    </location>
</feature>
<protein>
    <submittedName>
        <fullName evidence="2">Uncharacterized protein</fullName>
    </submittedName>
</protein>
<evidence type="ECO:0000313" key="2">
    <source>
        <dbReference type="EMBL" id="OWM74230.1"/>
    </source>
</evidence>
<dbReference type="EMBL" id="MTKT01003794">
    <property type="protein sequence ID" value="OWM74230.1"/>
    <property type="molecule type" value="Genomic_DNA"/>
</dbReference>
<sequence length="107" mass="11357">MGRSGAVIAPIWTTTATDEVANNLMSNRQPRLGQWWLRSGPPLTPISLSLHSIENKGMERLEAVVTSIPATTTPDEVVGCLEVADDLDRDGSGRGLGGPSPLPLLLL</sequence>
<organism evidence="2 3">
    <name type="scientific">Punica granatum</name>
    <name type="common">Pomegranate</name>
    <dbReference type="NCBI Taxonomy" id="22663"/>
    <lineage>
        <taxon>Eukaryota</taxon>
        <taxon>Viridiplantae</taxon>
        <taxon>Streptophyta</taxon>
        <taxon>Embryophyta</taxon>
        <taxon>Tracheophyta</taxon>
        <taxon>Spermatophyta</taxon>
        <taxon>Magnoliopsida</taxon>
        <taxon>eudicotyledons</taxon>
        <taxon>Gunneridae</taxon>
        <taxon>Pentapetalae</taxon>
        <taxon>rosids</taxon>
        <taxon>malvids</taxon>
        <taxon>Myrtales</taxon>
        <taxon>Lythraceae</taxon>
        <taxon>Punica</taxon>
    </lineage>
</organism>
<dbReference type="AlphaFoldDB" id="A0A218WPD6"/>
<dbReference type="Proteomes" id="UP000197138">
    <property type="component" value="Unassembled WGS sequence"/>
</dbReference>
<proteinExistence type="predicted"/>
<gene>
    <name evidence="2" type="ORF">CDL15_Pgr008543</name>
</gene>
<accession>A0A218WPD6</accession>
<evidence type="ECO:0000313" key="3">
    <source>
        <dbReference type="Proteomes" id="UP000197138"/>
    </source>
</evidence>
<name>A0A218WPD6_PUNGR</name>
<comment type="caution">
    <text evidence="2">The sequence shown here is derived from an EMBL/GenBank/DDBJ whole genome shotgun (WGS) entry which is preliminary data.</text>
</comment>
<evidence type="ECO:0000256" key="1">
    <source>
        <dbReference type="SAM" id="MobiDB-lite"/>
    </source>
</evidence>
<reference evidence="3" key="1">
    <citation type="journal article" date="2017" name="Plant J.">
        <title>The pomegranate (Punica granatum L.) genome and the genomics of punicalagin biosynthesis.</title>
        <authorList>
            <person name="Qin G."/>
            <person name="Xu C."/>
            <person name="Ming R."/>
            <person name="Tang H."/>
            <person name="Guyot R."/>
            <person name="Kramer E.M."/>
            <person name="Hu Y."/>
            <person name="Yi X."/>
            <person name="Qi Y."/>
            <person name="Xu X."/>
            <person name="Gao Z."/>
            <person name="Pan H."/>
            <person name="Jian J."/>
            <person name="Tian Y."/>
            <person name="Yue Z."/>
            <person name="Xu Y."/>
        </authorList>
    </citation>
    <scope>NUCLEOTIDE SEQUENCE [LARGE SCALE GENOMIC DNA]</scope>
    <source>
        <strain evidence="3">cv. Dabenzi</strain>
    </source>
</reference>